<protein>
    <submittedName>
        <fullName evidence="1">Uncharacterized protein</fullName>
    </submittedName>
</protein>
<name>A0AAV6UUZ0_9ARAC</name>
<comment type="caution">
    <text evidence="1">The sequence shown here is derived from an EMBL/GenBank/DDBJ whole genome shotgun (WGS) entry which is preliminary data.</text>
</comment>
<dbReference type="EMBL" id="JAFNEN010000248">
    <property type="protein sequence ID" value="KAG8188157.1"/>
    <property type="molecule type" value="Genomic_DNA"/>
</dbReference>
<dbReference type="Proteomes" id="UP000827092">
    <property type="component" value="Unassembled WGS sequence"/>
</dbReference>
<proteinExistence type="predicted"/>
<dbReference type="AlphaFoldDB" id="A0AAV6UUZ0"/>
<gene>
    <name evidence="1" type="ORF">JTE90_029081</name>
</gene>
<accession>A0AAV6UUZ0</accession>
<evidence type="ECO:0000313" key="1">
    <source>
        <dbReference type="EMBL" id="KAG8188157.1"/>
    </source>
</evidence>
<reference evidence="1 2" key="1">
    <citation type="journal article" date="2022" name="Nat. Ecol. Evol.">
        <title>A masculinizing supergene underlies an exaggerated male reproductive morph in a spider.</title>
        <authorList>
            <person name="Hendrickx F."/>
            <person name="De Corte Z."/>
            <person name="Sonet G."/>
            <person name="Van Belleghem S.M."/>
            <person name="Kostlbacher S."/>
            <person name="Vangestel C."/>
        </authorList>
    </citation>
    <scope>NUCLEOTIDE SEQUENCE [LARGE SCALE GENOMIC DNA]</scope>
    <source>
        <strain evidence="1">W744_W776</strain>
    </source>
</reference>
<evidence type="ECO:0000313" key="2">
    <source>
        <dbReference type="Proteomes" id="UP000827092"/>
    </source>
</evidence>
<sequence>MPKLDRSKCLTVEWKIVNASHFKYEESVFNLKGHVFKTETKRCSTLWSTYLTQSVTEGHSSPPELSFGLWDITEKSSELKCEVFLLSTDGEIQIPFEYTNYLYSKKRKFKHTIKKHEIFGNPTLLSQDTLTVHFGFFGKQLMNDGLSMFRTVLHRVDFMWQTKEFEFDNNYLQNTLHEQDTLQLVLSLLSDHERDTHEVRLETQPNKEGFPTIVIAELSITNDRGHCISRETGYYCLNSCLWDIDIIKKSDTIGSLQFRLKSLVACSMECPTLSTQEPPTDLSSTTAEANLLEDVQWEQAMALYCAANSCAVPSLKSRCADILKEGLAVKNACDLLVLADQHADKDLVRCTVDFIRDHREVVSSEEWDKLEASNLQLAAKITRELCLTRKRVKAKLEQTVCGLTKEGK</sequence>
<dbReference type="Gene3D" id="1.25.40.420">
    <property type="match status" value="1"/>
</dbReference>
<organism evidence="1 2">
    <name type="scientific">Oedothorax gibbosus</name>
    <dbReference type="NCBI Taxonomy" id="931172"/>
    <lineage>
        <taxon>Eukaryota</taxon>
        <taxon>Metazoa</taxon>
        <taxon>Ecdysozoa</taxon>
        <taxon>Arthropoda</taxon>
        <taxon>Chelicerata</taxon>
        <taxon>Arachnida</taxon>
        <taxon>Araneae</taxon>
        <taxon>Araneomorphae</taxon>
        <taxon>Entelegynae</taxon>
        <taxon>Araneoidea</taxon>
        <taxon>Linyphiidae</taxon>
        <taxon>Erigoninae</taxon>
        <taxon>Oedothorax</taxon>
    </lineage>
</organism>
<keyword evidence="2" id="KW-1185">Reference proteome</keyword>